<dbReference type="Ensembl" id="ENSECAT00000030485.2">
    <property type="protein sequence ID" value="ENSECAP00000029996.2"/>
    <property type="gene ID" value="ENSECAG00000015128.4"/>
</dbReference>
<dbReference type="CDD" id="cd11290">
    <property type="entry name" value="gelsolin_S1_like"/>
    <property type="match status" value="1"/>
</dbReference>
<dbReference type="FunCoup" id="A0A3Q2H7R9">
    <property type="interactions" value="280"/>
</dbReference>
<name>A0A3Q2H7R9_HORSE</name>
<evidence type="ECO:0000256" key="16">
    <source>
        <dbReference type="ARBA" id="ARBA00074322"/>
    </source>
</evidence>
<feature type="domain" description="Gelsolin-like" evidence="18">
    <location>
        <begin position="373"/>
        <end position="446"/>
    </location>
</feature>
<evidence type="ECO:0000256" key="5">
    <source>
        <dbReference type="ARBA" id="ARBA00004510"/>
    </source>
</evidence>
<keyword evidence="13" id="KW-0539">Nucleus</keyword>
<evidence type="ECO:0000256" key="14">
    <source>
        <dbReference type="ARBA" id="ARBA00023273"/>
    </source>
</evidence>
<dbReference type="Proteomes" id="UP000002281">
    <property type="component" value="Chromosome 15"/>
</dbReference>
<evidence type="ECO:0000256" key="4">
    <source>
        <dbReference type="ARBA" id="ARBA00004496"/>
    </source>
</evidence>
<dbReference type="InterPro" id="IPR007122">
    <property type="entry name" value="Villin/Gelsolin"/>
</dbReference>
<dbReference type="GO" id="GO:0005654">
    <property type="term" value="C:nucleoplasm"/>
    <property type="evidence" value="ECO:0007669"/>
    <property type="project" value="Ensembl"/>
</dbReference>
<keyword evidence="10" id="KW-0677">Repeat</keyword>
<evidence type="ECO:0000256" key="1">
    <source>
        <dbReference type="ARBA" id="ARBA00004123"/>
    </source>
</evidence>
<evidence type="ECO:0000313" key="20">
    <source>
        <dbReference type="Proteomes" id="UP000002281"/>
    </source>
</evidence>
<feature type="domain" description="Gelsolin-like" evidence="18">
    <location>
        <begin position="253"/>
        <end position="327"/>
    </location>
</feature>
<evidence type="ECO:0000256" key="12">
    <source>
        <dbReference type="ARBA" id="ARBA00023203"/>
    </source>
</evidence>
<keyword evidence="8" id="KW-0963">Cytoplasm</keyword>
<dbReference type="InParanoid" id="A0A3Q2H7R9"/>
<keyword evidence="11" id="KW-0007">Acetylation</keyword>
<keyword evidence="22" id="KW-1267">Proteomics identification</keyword>
<dbReference type="Bgee" id="ENSECAG00000015128">
    <property type="expression patterns" value="Expressed in synovial membrane of synovial joint and 23 other cell types or tissues"/>
</dbReference>
<dbReference type="GO" id="GO:0072686">
    <property type="term" value="C:mitotic spindle"/>
    <property type="evidence" value="ECO:0007669"/>
    <property type="project" value="Ensembl"/>
</dbReference>
<proteinExistence type="evidence at protein level"/>
<keyword evidence="12" id="KW-0009">Actin-binding</keyword>
<dbReference type="FunFam" id="3.40.20.10:FF:000043">
    <property type="entry name" value="macrophage-capping protein-like isoform X2"/>
    <property type="match status" value="1"/>
</dbReference>
<evidence type="ECO:0000256" key="10">
    <source>
        <dbReference type="ARBA" id="ARBA00022737"/>
    </source>
</evidence>
<dbReference type="SMART" id="SM00262">
    <property type="entry name" value="GEL"/>
    <property type="match status" value="3"/>
</dbReference>
<dbReference type="Pfam" id="PF00626">
    <property type="entry name" value="Gelsolin"/>
    <property type="match status" value="3"/>
</dbReference>
<protein>
    <recommendedName>
        <fullName evidence="16">Macrophage-capping protein</fullName>
    </recommendedName>
    <alternativeName>
        <fullName evidence="17">Actin regulatory protein CAP-G</fullName>
    </alternativeName>
</protein>
<dbReference type="ExpressionAtlas" id="A0A3Q2H7R9">
    <property type="expression patterns" value="baseline"/>
</dbReference>
<dbReference type="PRINTS" id="PR00597">
    <property type="entry name" value="GELSOLIN"/>
</dbReference>
<evidence type="ECO:0000256" key="11">
    <source>
        <dbReference type="ARBA" id="ARBA00022990"/>
    </source>
</evidence>
<evidence type="ECO:0000256" key="9">
    <source>
        <dbReference type="ARBA" id="ARBA00022553"/>
    </source>
</evidence>
<comment type="subcellular location">
    <subcellularLocation>
        <location evidence="5">Cell projection</location>
        <location evidence="5">Lamellipodium</location>
    </subcellularLocation>
    <subcellularLocation>
        <location evidence="3">Cell projection</location>
        <location evidence="3">Ruffle</location>
    </subcellularLocation>
    <subcellularLocation>
        <location evidence="4">Cytoplasm</location>
    </subcellularLocation>
    <subcellularLocation>
        <location evidence="2">Melanosome</location>
    </subcellularLocation>
    <subcellularLocation>
        <location evidence="1">Nucleus</location>
    </subcellularLocation>
</comment>
<keyword evidence="20" id="KW-1185">Reference proteome</keyword>
<comment type="subunit">
    <text evidence="15">Interacts with NUP62. Interacts with NUTF2 and RAN; involved in CAPG nuclear import.</text>
</comment>
<dbReference type="GO" id="GO:0090543">
    <property type="term" value="C:Flemming body"/>
    <property type="evidence" value="ECO:0007669"/>
    <property type="project" value="Ensembl"/>
</dbReference>
<dbReference type="GO" id="GO:0005694">
    <property type="term" value="C:chromosome"/>
    <property type="evidence" value="ECO:0007669"/>
    <property type="project" value="Ensembl"/>
</dbReference>
<dbReference type="CDD" id="cd11289">
    <property type="entry name" value="gelsolin_S2_like"/>
    <property type="match status" value="1"/>
</dbReference>
<dbReference type="GO" id="GO:0051015">
    <property type="term" value="F:actin filament binding"/>
    <property type="evidence" value="ECO:0007669"/>
    <property type="project" value="InterPro"/>
</dbReference>
<dbReference type="VGNC" id="VGNC:16036">
    <property type="gene designation" value="CAPG"/>
</dbReference>
<gene>
    <name evidence="19 21" type="primary">CAPG</name>
</gene>
<dbReference type="GO" id="GO:0042470">
    <property type="term" value="C:melanosome"/>
    <property type="evidence" value="ECO:0007669"/>
    <property type="project" value="UniProtKB-SubCell"/>
</dbReference>
<evidence type="ECO:0000256" key="7">
    <source>
        <dbReference type="ARBA" id="ARBA00022467"/>
    </source>
</evidence>
<dbReference type="SUPFAM" id="SSF55753">
    <property type="entry name" value="Actin depolymerizing proteins"/>
    <property type="match status" value="3"/>
</dbReference>
<reference evidence="19" key="2">
    <citation type="submission" date="2025-08" db="UniProtKB">
        <authorList>
            <consortium name="Ensembl"/>
        </authorList>
    </citation>
    <scope>IDENTIFICATION</scope>
    <source>
        <strain evidence="19">Thoroughbred</strain>
    </source>
</reference>
<dbReference type="AlphaFoldDB" id="A0A3Q2H7R9"/>
<dbReference type="GO" id="GO:0005814">
    <property type="term" value="C:centriole"/>
    <property type="evidence" value="ECO:0007669"/>
    <property type="project" value="Ensembl"/>
</dbReference>
<evidence type="ECO:0000256" key="13">
    <source>
        <dbReference type="ARBA" id="ARBA00023242"/>
    </source>
</evidence>
<sequence>MGLEAESSMCCWPLWCHCSRYRCNLNPHLEARNQLRRGFGRKTALVPEGGGSGASAQFIHRAGGTPEFLTCTEGFGLGTGKLKEVQSLAGGSAANNAGSIGSGNSMYTPIPKSGCPFPASVQDPGLHVWRVEKLKPVPVARENQGIFFSGDSYLVLHNGPEELSHLHLWIGQQSSRDEQGACAVLAVHLNTLLGERPVQHREVQGNESDLFMSYFPRGLKYQEGGVESAFHKTSPGATPAAIKKLYQVKGKKNIRATEQALSWDSFNTGDCFILDLGQNIFAWCGGKSNILERNKARDLALAIRDSERQGKAQVEIVTDGEEPAEMIQVLGPKPALKEGNPEEDLTADKTNAQAAALYKVSDATGQMHLTKVADSSPFAVELLLSDDCFVLDNGLCGKIYIWKGRKANEKERQAALHVAEDFISRMQYAPNTQVEILPQGRESPIFKQFFKNWK</sequence>
<keyword evidence="14" id="KW-0966">Cell projection</keyword>
<organism evidence="19 20">
    <name type="scientific">Equus caballus</name>
    <name type="common">Horse</name>
    <dbReference type="NCBI Taxonomy" id="9796"/>
    <lineage>
        <taxon>Eukaryota</taxon>
        <taxon>Metazoa</taxon>
        <taxon>Chordata</taxon>
        <taxon>Craniata</taxon>
        <taxon>Vertebrata</taxon>
        <taxon>Euteleostomi</taxon>
        <taxon>Mammalia</taxon>
        <taxon>Eutheria</taxon>
        <taxon>Laurasiatheria</taxon>
        <taxon>Perissodactyla</taxon>
        <taxon>Equidae</taxon>
        <taxon>Equus</taxon>
    </lineage>
</organism>
<evidence type="ECO:0007829" key="22">
    <source>
        <dbReference type="PeptideAtlas" id="A0A3Q2H7R9"/>
    </source>
</evidence>
<evidence type="ECO:0000256" key="6">
    <source>
        <dbReference type="ARBA" id="ARBA00008418"/>
    </source>
</evidence>
<dbReference type="GeneTree" id="ENSGT00940000159305"/>
<reference evidence="19 20" key="1">
    <citation type="journal article" date="2009" name="Science">
        <title>Genome sequence, comparative analysis, and population genetics of the domestic horse.</title>
        <authorList>
            <consortium name="Broad Institute Genome Sequencing Platform"/>
            <consortium name="Broad Institute Whole Genome Assembly Team"/>
            <person name="Wade C.M."/>
            <person name="Giulotto E."/>
            <person name="Sigurdsson S."/>
            <person name="Zoli M."/>
            <person name="Gnerre S."/>
            <person name="Imsland F."/>
            <person name="Lear T.L."/>
            <person name="Adelson D.L."/>
            <person name="Bailey E."/>
            <person name="Bellone R.R."/>
            <person name="Bloecker H."/>
            <person name="Distl O."/>
            <person name="Edgar R.C."/>
            <person name="Garber M."/>
            <person name="Leeb T."/>
            <person name="Mauceli E."/>
            <person name="MacLeod J.N."/>
            <person name="Penedo M.C.T."/>
            <person name="Raison J.M."/>
            <person name="Sharpe T."/>
            <person name="Vogel J."/>
            <person name="Andersson L."/>
            <person name="Antczak D.F."/>
            <person name="Biagi T."/>
            <person name="Binns M.M."/>
            <person name="Chowdhary B.P."/>
            <person name="Coleman S.J."/>
            <person name="Della Valle G."/>
            <person name="Fryc S."/>
            <person name="Guerin G."/>
            <person name="Hasegawa T."/>
            <person name="Hill E.W."/>
            <person name="Jurka J."/>
            <person name="Kiialainen A."/>
            <person name="Lindgren G."/>
            <person name="Liu J."/>
            <person name="Magnani E."/>
            <person name="Mickelson J.R."/>
            <person name="Murray J."/>
            <person name="Nergadze S.G."/>
            <person name="Onofrio R."/>
            <person name="Pedroni S."/>
            <person name="Piras M.F."/>
            <person name="Raudsepp T."/>
            <person name="Rocchi M."/>
            <person name="Roeed K.H."/>
            <person name="Ryder O.A."/>
            <person name="Searle S."/>
            <person name="Skow L."/>
            <person name="Swinburne J.E."/>
            <person name="Syvaenen A.C."/>
            <person name="Tozaki T."/>
            <person name="Valberg S.J."/>
            <person name="Vaudin M."/>
            <person name="White J.R."/>
            <person name="Zody M.C."/>
            <person name="Lander E.S."/>
            <person name="Lindblad-Toh K."/>
        </authorList>
    </citation>
    <scope>NUCLEOTIDE SEQUENCE [LARGE SCALE GENOMIC DNA]</scope>
    <source>
        <strain evidence="19 20">Thoroughbred</strain>
    </source>
</reference>
<dbReference type="InterPro" id="IPR029006">
    <property type="entry name" value="ADF-H/Gelsolin-like_dom_sf"/>
</dbReference>
<dbReference type="CDD" id="cd11292">
    <property type="entry name" value="gelsolin_S3_like"/>
    <property type="match status" value="1"/>
</dbReference>
<dbReference type="Gene3D" id="3.40.20.10">
    <property type="entry name" value="Severin"/>
    <property type="match status" value="3"/>
</dbReference>
<feature type="domain" description="Gelsolin-like" evidence="18">
    <location>
        <begin position="135"/>
        <end position="212"/>
    </location>
</feature>
<dbReference type="GO" id="GO:0005730">
    <property type="term" value="C:nucleolus"/>
    <property type="evidence" value="ECO:0007669"/>
    <property type="project" value="Ensembl"/>
</dbReference>
<dbReference type="STRING" id="9796.ENSECAP00000029996"/>
<dbReference type="FunFam" id="3.40.20.10:FF:000037">
    <property type="entry name" value="macrophage-capping protein-like isoform X2"/>
    <property type="match status" value="1"/>
</dbReference>
<dbReference type="PANTHER" id="PTHR11977:SF127">
    <property type="entry name" value="MACROPHAGE-CAPPING PROTEIN"/>
    <property type="match status" value="1"/>
</dbReference>
<reference evidence="19" key="3">
    <citation type="submission" date="2025-09" db="UniProtKB">
        <authorList>
            <consortium name="Ensembl"/>
        </authorList>
    </citation>
    <scope>IDENTIFICATION</scope>
    <source>
        <strain evidence="19">Thoroughbred</strain>
    </source>
</reference>
<evidence type="ECO:0000313" key="21">
    <source>
        <dbReference type="VGNC" id="VGNC:16036"/>
    </source>
</evidence>
<dbReference type="GO" id="GO:0030027">
    <property type="term" value="C:lamellipodium"/>
    <property type="evidence" value="ECO:0007669"/>
    <property type="project" value="UniProtKB-SubCell"/>
</dbReference>
<dbReference type="InterPro" id="IPR007123">
    <property type="entry name" value="Gelsolin-like_dom"/>
</dbReference>
<keyword evidence="7" id="KW-0117">Actin capping</keyword>
<evidence type="ECO:0000256" key="3">
    <source>
        <dbReference type="ARBA" id="ARBA00004466"/>
    </source>
</evidence>
<dbReference type="FunFam" id="3.40.20.10:FF:000040">
    <property type="entry name" value="macrophage-capping protein-like isoform X1"/>
    <property type="match status" value="1"/>
</dbReference>
<evidence type="ECO:0000256" key="15">
    <source>
        <dbReference type="ARBA" id="ARBA00063813"/>
    </source>
</evidence>
<dbReference type="GO" id="GO:0001726">
    <property type="term" value="C:ruffle"/>
    <property type="evidence" value="ECO:0007669"/>
    <property type="project" value="UniProtKB-SubCell"/>
</dbReference>
<evidence type="ECO:0000256" key="17">
    <source>
        <dbReference type="ARBA" id="ARBA00077132"/>
    </source>
</evidence>
<dbReference type="PaxDb" id="9796-ENSECAP00000029996"/>
<dbReference type="PANTHER" id="PTHR11977">
    <property type="entry name" value="VILLIN"/>
    <property type="match status" value="1"/>
</dbReference>
<evidence type="ECO:0000256" key="8">
    <source>
        <dbReference type="ARBA" id="ARBA00022490"/>
    </source>
</evidence>
<comment type="similarity">
    <text evidence="6">Belongs to the villin/gelsolin family.</text>
</comment>
<keyword evidence="9" id="KW-0597">Phosphoprotein</keyword>
<evidence type="ECO:0000313" key="19">
    <source>
        <dbReference type="Ensembl" id="ENSECAP00000029996.2"/>
    </source>
</evidence>
<evidence type="ECO:0000259" key="18">
    <source>
        <dbReference type="Pfam" id="PF00626"/>
    </source>
</evidence>
<accession>A0A3Q2H7R9</accession>
<dbReference type="GO" id="GO:0051693">
    <property type="term" value="P:actin filament capping"/>
    <property type="evidence" value="ECO:0007669"/>
    <property type="project" value="UniProtKB-KW"/>
</dbReference>
<dbReference type="GO" id="GO:0019904">
    <property type="term" value="F:protein domain specific binding"/>
    <property type="evidence" value="ECO:0007669"/>
    <property type="project" value="Ensembl"/>
</dbReference>
<evidence type="ECO:0000256" key="2">
    <source>
        <dbReference type="ARBA" id="ARBA00004223"/>
    </source>
</evidence>